<accession>A0ACB9KI01</accession>
<comment type="caution">
    <text evidence="1">The sequence shown here is derived from an EMBL/GenBank/DDBJ whole genome shotgun (WGS) entry which is preliminary data.</text>
</comment>
<organism evidence="1 2">
    <name type="scientific">Bauhinia variegata</name>
    <name type="common">Purple orchid tree</name>
    <name type="synonym">Phanera variegata</name>
    <dbReference type="NCBI Taxonomy" id="167791"/>
    <lineage>
        <taxon>Eukaryota</taxon>
        <taxon>Viridiplantae</taxon>
        <taxon>Streptophyta</taxon>
        <taxon>Embryophyta</taxon>
        <taxon>Tracheophyta</taxon>
        <taxon>Spermatophyta</taxon>
        <taxon>Magnoliopsida</taxon>
        <taxon>eudicotyledons</taxon>
        <taxon>Gunneridae</taxon>
        <taxon>Pentapetalae</taxon>
        <taxon>rosids</taxon>
        <taxon>fabids</taxon>
        <taxon>Fabales</taxon>
        <taxon>Fabaceae</taxon>
        <taxon>Cercidoideae</taxon>
        <taxon>Cercideae</taxon>
        <taxon>Bauhiniinae</taxon>
        <taxon>Bauhinia</taxon>
    </lineage>
</organism>
<dbReference type="EMBL" id="CM039439">
    <property type="protein sequence ID" value="KAI4296860.1"/>
    <property type="molecule type" value="Genomic_DNA"/>
</dbReference>
<proteinExistence type="predicted"/>
<protein>
    <submittedName>
        <fullName evidence="1">Uncharacterized protein</fullName>
    </submittedName>
</protein>
<name>A0ACB9KI01_BAUVA</name>
<gene>
    <name evidence="1" type="ORF">L6164_036780</name>
</gene>
<keyword evidence="2" id="KW-1185">Reference proteome</keyword>
<sequence length="910" mass="101889">MSSFLSRIVNTTPSFLLLFSFYVSLLLFECFARVAAADNNEITEVGAIVDLSSPSGTETRIAMEIAAQSFNSYSKAHSISLHFYDSGGGDPLKAASAAEELIREKKVKVIIGMETWQEAALVAEVGYKAQVPVISLSAPTIAPPLMQLQWPLSIQMANDQTANMNCIADIVHTYYWSKVIAIYEDDPYSGDSGMLGLLSESLQKVNSKIEYKLVLPPFSSLSDPKRTIRDELKKLLTKQSRVFVVLKASLPMVDHLFIAANQPEIGLLAKESAWIINEGIAGMLESANNSLLSSMEGSLGIKTYHSTDTNAYSQFLEKFQHTGKIKYKPGARVLRAYDSIRIVTNALENMKGNTSDSNLFSKQMQSSNFSGLSGNIRFKDGHLCYPPILQVINVVNNKRRELEFWKPDLGFFATLESEEIAKKSLTSTVVWPGGLNRSNPKGWKIPNTLQVAVPINPSFKNFVTKSGDDYDGFCIKLFFEVKNILQEEEEYYDLKYNFTDFNISYDFLLQDFINGNYDVIVGDITILAERSRIVSFTQPYTESGLSLIVPAEAEESAWMFMKPFSREMWIATCGILIYTMFIVWFLEHQSNPEFQGPWKNQISNTLWFAFCSILFAHREKIYSNSARIVVGAWLFLVFVLTSSYTASLSSMLTVKRIRSARDVGWLKENNLTVGCDGRNTFVRNYLEDVYQLQTEKIIDFYEEDDILEKFHSKKIDAVFLESPYEKVFLNKYCNKFVSSTAAYKFGGLGFVFQKGSPMAVDFSKAILKLAENGTLKNLEEELLTPSKGCSSNSTSAETESLTLNNFSGLYIISAATSTICLALALLKNCHHHHETGQDNVTPGDNNVLKDAFSFSTSIYNGTANAIGRSATFSNSQSISHRNSSRRWESTSTSDDHNVPHRSHSAQIEMV</sequence>
<dbReference type="Proteomes" id="UP000828941">
    <property type="component" value="Chromosome 14"/>
</dbReference>
<evidence type="ECO:0000313" key="2">
    <source>
        <dbReference type="Proteomes" id="UP000828941"/>
    </source>
</evidence>
<evidence type="ECO:0000313" key="1">
    <source>
        <dbReference type="EMBL" id="KAI4296860.1"/>
    </source>
</evidence>
<reference evidence="1 2" key="1">
    <citation type="journal article" date="2022" name="DNA Res.">
        <title>Chromosomal-level genome assembly of the orchid tree Bauhinia variegata (Leguminosae; Cercidoideae) supports the allotetraploid origin hypothesis of Bauhinia.</title>
        <authorList>
            <person name="Zhong Y."/>
            <person name="Chen Y."/>
            <person name="Zheng D."/>
            <person name="Pang J."/>
            <person name="Liu Y."/>
            <person name="Luo S."/>
            <person name="Meng S."/>
            <person name="Qian L."/>
            <person name="Wei D."/>
            <person name="Dai S."/>
            <person name="Zhou R."/>
        </authorList>
    </citation>
    <scope>NUCLEOTIDE SEQUENCE [LARGE SCALE GENOMIC DNA]</scope>
    <source>
        <strain evidence="1">BV-YZ2020</strain>
    </source>
</reference>